<dbReference type="InterPro" id="IPR019223">
    <property type="entry name" value="DUF2147"/>
</dbReference>
<sequence>MPRLGPALFGGALALWAGAVQAGSPVGTWLTEPDKKGQTAHVVAKPCGQALCGTITRAFDAQGNPIAHPNVGKRLFWDMVPQGDVYAGRAFVPAHNREYDGTLKVSGAKMTVKGCLGPVCQSQTWHRVD</sequence>
<evidence type="ECO:0000259" key="2">
    <source>
        <dbReference type="Pfam" id="PF09917"/>
    </source>
</evidence>
<evidence type="ECO:0000313" key="4">
    <source>
        <dbReference type="Proteomes" id="UP000027746"/>
    </source>
</evidence>
<comment type="caution">
    <text evidence="3">The sequence shown here is derived from an EMBL/GenBank/DDBJ whole genome shotgun (WGS) entry which is preliminary data.</text>
</comment>
<name>A0A073J657_9RHOB</name>
<organism evidence="3 4">
    <name type="scientific">Pseudosulfitobacter pseudonitzschiae</name>
    <dbReference type="NCBI Taxonomy" id="1402135"/>
    <lineage>
        <taxon>Bacteria</taxon>
        <taxon>Pseudomonadati</taxon>
        <taxon>Pseudomonadota</taxon>
        <taxon>Alphaproteobacteria</taxon>
        <taxon>Rhodobacterales</taxon>
        <taxon>Roseobacteraceae</taxon>
        <taxon>Pseudosulfitobacter</taxon>
    </lineage>
</organism>
<dbReference type="PANTHER" id="PTHR36919">
    <property type="entry name" value="BLR1215 PROTEIN"/>
    <property type="match status" value="1"/>
</dbReference>
<dbReference type="Gene3D" id="2.40.128.520">
    <property type="match status" value="1"/>
</dbReference>
<keyword evidence="1" id="KW-0732">Signal</keyword>
<dbReference type="PANTHER" id="PTHR36919:SF2">
    <property type="entry name" value="BLL6627 PROTEIN"/>
    <property type="match status" value="1"/>
</dbReference>
<gene>
    <name evidence="3" type="ORF">SUH3_03615</name>
</gene>
<proteinExistence type="predicted"/>
<keyword evidence="4" id="KW-1185">Reference proteome</keyword>
<dbReference type="Proteomes" id="UP000027746">
    <property type="component" value="Unassembled WGS sequence"/>
</dbReference>
<dbReference type="EMBL" id="JAMD01000001">
    <property type="protein sequence ID" value="KEJ98093.1"/>
    <property type="molecule type" value="Genomic_DNA"/>
</dbReference>
<feature type="chain" id="PRO_5001690345" description="DUF2147 domain-containing protein" evidence="1">
    <location>
        <begin position="23"/>
        <end position="129"/>
    </location>
</feature>
<reference evidence="3 4" key="1">
    <citation type="submission" date="2014-01" db="EMBL/GenBank/DDBJ databases">
        <title>Sulfitobacter sp. H3 (MCCC 1A00686) Genome Sequencing.</title>
        <authorList>
            <person name="Lai Q."/>
            <person name="Hong Z."/>
        </authorList>
    </citation>
    <scope>NUCLEOTIDE SEQUENCE [LARGE SCALE GENOMIC DNA]</scope>
    <source>
        <strain evidence="3 4">H3</strain>
    </source>
</reference>
<dbReference type="AlphaFoldDB" id="A0A073J657"/>
<dbReference type="Pfam" id="PF09917">
    <property type="entry name" value="DUF2147"/>
    <property type="match status" value="1"/>
</dbReference>
<protein>
    <recommendedName>
        <fullName evidence="2">DUF2147 domain-containing protein</fullName>
    </recommendedName>
</protein>
<feature type="signal peptide" evidence="1">
    <location>
        <begin position="1"/>
        <end position="22"/>
    </location>
</feature>
<feature type="domain" description="DUF2147" evidence="2">
    <location>
        <begin position="27"/>
        <end position="127"/>
    </location>
</feature>
<accession>A0A073J657</accession>
<evidence type="ECO:0000313" key="3">
    <source>
        <dbReference type="EMBL" id="KEJ98093.1"/>
    </source>
</evidence>
<evidence type="ECO:0000256" key="1">
    <source>
        <dbReference type="SAM" id="SignalP"/>
    </source>
</evidence>